<accession>F4RGU6</accession>
<dbReference type="AlphaFoldDB" id="F4RGU6"/>
<dbReference type="EMBL" id="GL883101">
    <property type="protein sequence ID" value="EGG08202.1"/>
    <property type="molecule type" value="Genomic_DNA"/>
</dbReference>
<sequence>MNQTILRLKTWIQQKCQRDEIEKLSGEAYCKNYDDKWDSDSESLEPEKGPIHMSQTPFNKCTSLCGLAVCGALYFAPLKSAYLEDGKPHSDEAPEIEQLSELSEIEQSHEESGMTQSTKIEQPSDTEHCTAWPKWSKAHSTPYTTIPGFKTISSPKSLYCVANSP</sequence>
<evidence type="ECO:0000313" key="3">
    <source>
        <dbReference type="Proteomes" id="UP000001072"/>
    </source>
</evidence>
<reference evidence="3" key="1">
    <citation type="journal article" date="2011" name="Proc. Natl. Acad. Sci. U.S.A.">
        <title>Obligate biotrophy features unraveled by the genomic analysis of rust fungi.</title>
        <authorList>
            <person name="Duplessis S."/>
            <person name="Cuomo C.A."/>
            <person name="Lin Y.-C."/>
            <person name="Aerts A."/>
            <person name="Tisserant E."/>
            <person name="Veneault-Fourrey C."/>
            <person name="Joly D.L."/>
            <person name="Hacquard S."/>
            <person name="Amselem J."/>
            <person name="Cantarel B.L."/>
            <person name="Chiu R."/>
            <person name="Coutinho P.M."/>
            <person name="Feau N."/>
            <person name="Field M."/>
            <person name="Frey P."/>
            <person name="Gelhaye E."/>
            <person name="Goldberg J."/>
            <person name="Grabherr M.G."/>
            <person name="Kodira C.D."/>
            <person name="Kohler A."/>
            <person name="Kuees U."/>
            <person name="Lindquist E.A."/>
            <person name="Lucas S.M."/>
            <person name="Mago R."/>
            <person name="Mauceli E."/>
            <person name="Morin E."/>
            <person name="Murat C."/>
            <person name="Pangilinan J.L."/>
            <person name="Park R."/>
            <person name="Pearson M."/>
            <person name="Quesneville H."/>
            <person name="Rouhier N."/>
            <person name="Sakthikumar S."/>
            <person name="Salamov A.A."/>
            <person name="Schmutz J."/>
            <person name="Selles B."/>
            <person name="Shapiro H."/>
            <person name="Tanguay P."/>
            <person name="Tuskan G.A."/>
            <person name="Henrissat B."/>
            <person name="Van de Peer Y."/>
            <person name="Rouze P."/>
            <person name="Ellis J.G."/>
            <person name="Dodds P.N."/>
            <person name="Schein J.E."/>
            <person name="Zhong S."/>
            <person name="Hamelin R.C."/>
            <person name="Grigoriev I.V."/>
            <person name="Szabo L.J."/>
            <person name="Martin F."/>
        </authorList>
    </citation>
    <scope>NUCLEOTIDE SEQUENCE [LARGE SCALE GENOMIC DNA]</scope>
    <source>
        <strain evidence="3">98AG31 / pathotype 3-4-7</strain>
    </source>
</reference>
<dbReference type="InParanoid" id="F4RGU6"/>
<dbReference type="RefSeq" id="XP_007408400.1">
    <property type="nucleotide sequence ID" value="XM_007408338.1"/>
</dbReference>
<evidence type="ECO:0000256" key="1">
    <source>
        <dbReference type="SAM" id="MobiDB-lite"/>
    </source>
</evidence>
<keyword evidence="3" id="KW-1185">Reference proteome</keyword>
<organism evidence="3">
    <name type="scientific">Melampsora larici-populina (strain 98AG31 / pathotype 3-4-7)</name>
    <name type="common">Poplar leaf rust fungus</name>
    <dbReference type="NCBI Taxonomy" id="747676"/>
    <lineage>
        <taxon>Eukaryota</taxon>
        <taxon>Fungi</taxon>
        <taxon>Dikarya</taxon>
        <taxon>Basidiomycota</taxon>
        <taxon>Pucciniomycotina</taxon>
        <taxon>Pucciniomycetes</taxon>
        <taxon>Pucciniales</taxon>
        <taxon>Melampsoraceae</taxon>
        <taxon>Melampsora</taxon>
    </lineage>
</organism>
<proteinExistence type="predicted"/>
<name>F4RGU6_MELLP</name>
<feature type="compositionally biased region" description="Polar residues" evidence="1">
    <location>
        <begin position="113"/>
        <end position="123"/>
    </location>
</feature>
<dbReference type="GeneID" id="18922520"/>
<dbReference type="Proteomes" id="UP000001072">
    <property type="component" value="Unassembled WGS sequence"/>
</dbReference>
<dbReference type="OrthoDB" id="6359816at2759"/>
<dbReference type="KEGG" id="mlr:MELLADRAFT_105167"/>
<protein>
    <submittedName>
        <fullName evidence="2">Uncharacterized protein</fullName>
    </submittedName>
</protein>
<dbReference type="HOGENOM" id="CLU_1611141_0_0_1"/>
<gene>
    <name evidence="2" type="ORF">MELLADRAFT_105167</name>
</gene>
<evidence type="ECO:0000313" key="2">
    <source>
        <dbReference type="EMBL" id="EGG08202.1"/>
    </source>
</evidence>
<feature type="region of interest" description="Disordered" evidence="1">
    <location>
        <begin position="85"/>
        <end position="133"/>
    </location>
</feature>
<dbReference type="VEuPathDB" id="FungiDB:MELLADRAFT_105167"/>